<accession>A0A382PEA3</accession>
<dbReference type="EMBL" id="UINC01106810">
    <property type="protein sequence ID" value="SVC71729.1"/>
    <property type="molecule type" value="Genomic_DNA"/>
</dbReference>
<reference evidence="1" key="1">
    <citation type="submission" date="2018-05" db="EMBL/GenBank/DDBJ databases">
        <authorList>
            <person name="Lanie J.A."/>
            <person name="Ng W.-L."/>
            <person name="Kazmierczak K.M."/>
            <person name="Andrzejewski T.M."/>
            <person name="Davidsen T.M."/>
            <person name="Wayne K.J."/>
            <person name="Tettelin H."/>
            <person name="Glass J.I."/>
            <person name="Rusch D."/>
            <person name="Podicherti R."/>
            <person name="Tsui H.-C.T."/>
            <person name="Winkler M.E."/>
        </authorList>
    </citation>
    <scope>NUCLEOTIDE SEQUENCE</scope>
</reference>
<proteinExistence type="predicted"/>
<gene>
    <name evidence="1" type="ORF">METZ01_LOCUS324583</name>
</gene>
<protein>
    <submittedName>
        <fullName evidence="1">Uncharacterized protein</fullName>
    </submittedName>
</protein>
<name>A0A382PEA3_9ZZZZ</name>
<dbReference type="AlphaFoldDB" id="A0A382PEA3"/>
<sequence>MIKYIYNQILYLQECGDFTWVMSDCEELVGVTHRRLCE</sequence>
<evidence type="ECO:0000313" key="1">
    <source>
        <dbReference type="EMBL" id="SVC71729.1"/>
    </source>
</evidence>
<organism evidence="1">
    <name type="scientific">marine metagenome</name>
    <dbReference type="NCBI Taxonomy" id="408172"/>
    <lineage>
        <taxon>unclassified sequences</taxon>
        <taxon>metagenomes</taxon>
        <taxon>ecological metagenomes</taxon>
    </lineage>
</organism>